<keyword evidence="4" id="KW-1003">Cell membrane</keyword>
<dbReference type="GO" id="GO:0043190">
    <property type="term" value="C:ATP-binding cassette (ABC) transporter complex"/>
    <property type="evidence" value="ECO:0007669"/>
    <property type="project" value="InterPro"/>
</dbReference>
<proteinExistence type="inferred from homology"/>
<dbReference type="Pfam" id="PF00528">
    <property type="entry name" value="BPD_transp_1"/>
    <property type="match status" value="1"/>
</dbReference>
<dbReference type="PANTHER" id="PTHR30614">
    <property type="entry name" value="MEMBRANE COMPONENT OF AMINO ACID ABC TRANSPORTER"/>
    <property type="match status" value="1"/>
</dbReference>
<dbReference type="PROSITE" id="PS50928">
    <property type="entry name" value="ABC_TM1"/>
    <property type="match status" value="1"/>
</dbReference>
<dbReference type="Proteomes" id="UP001642900">
    <property type="component" value="Unassembled WGS sequence"/>
</dbReference>
<evidence type="ECO:0000256" key="6">
    <source>
        <dbReference type="ARBA" id="ARBA00022970"/>
    </source>
</evidence>
<dbReference type="InterPro" id="IPR043429">
    <property type="entry name" value="ArtM/GltK/GlnP/TcyL/YhdX-like"/>
</dbReference>
<dbReference type="AlphaFoldDB" id="A0A6G4WGK7"/>
<dbReference type="NCBIfam" id="TIGR03003">
    <property type="entry name" value="ectoine_ehuD"/>
    <property type="match status" value="1"/>
</dbReference>
<dbReference type="GO" id="GO:0006865">
    <property type="term" value="P:amino acid transport"/>
    <property type="evidence" value="ECO:0007669"/>
    <property type="project" value="UniProtKB-KW"/>
</dbReference>
<dbReference type="InterPro" id="IPR035906">
    <property type="entry name" value="MetI-like_sf"/>
</dbReference>
<feature type="domain" description="ABC transmembrane type-1" evidence="10">
    <location>
        <begin position="19"/>
        <end position="207"/>
    </location>
</feature>
<dbReference type="NCBIfam" id="TIGR01726">
    <property type="entry name" value="HEQRo_perm_3TM"/>
    <property type="match status" value="1"/>
</dbReference>
<dbReference type="RefSeq" id="WP_165031695.1">
    <property type="nucleotide sequence ID" value="NZ_JAAKZF010000039.1"/>
</dbReference>
<feature type="transmembrane region" description="Helical" evidence="9">
    <location>
        <begin position="144"/>
        <end position="167"/>
    </location>
</feature>
<feature type="transmembrane region" description="Helical" evidence="9">
    <location>
        <begin position="187"/>
        <end position="206"/>
    </location>
</feature>
<dbReference type="Gene3D" id="1.10.3720.10">
    <property type="entry name" value="MetI-like"/>
    <property type="match status" value="1"/>
</dbReference>
<evidence type="ECO:0000313" key="11">
    <source>
        <dbReference type="EMBL" id="NGO53891.1"/>
    </source>
</evidence>
<evidence type="ECO:0000256" key="2">
    <source>
        <dbReference type="ARBA" id="ARBA00010072"/>
    </source>
</evidence>
<keyword evidence="3 9" id="KW-0813">Transport</keyword>
<evidence type="ECO:0000313" key="12">
    <source>
        <dbReference type="Proteomes" id="UP001642900"/>
    </source>
</evidence>
<feature type="transmembrane region" description="Helical" evidence="9">
    <location>
        <begin position="23"/>
        <end position="43"/>
    </location>
</feature>
<evidence type="ECO:0000256" key="4">
    <source>
        <dbReference type="ARBA" id="ARBA00022475"/>
    </source>
</evidence>
<keyword evidence="5 9" id="KW-0812">Transmembrane</keyword>
<reference evidence="11 12" key="1">
    <citation type="submission" date="2020-02" db="EMBL/GenBank/DDBJ databases">
        <title>Genome sequence of strain CCNWXJ40-4.</title>
        <authorList>
            <person name="Gao J."/>
            <person name="Sun J."/>
        </authorList>
    </citation>
    <scope>NUCLEOTIDE SEQUENCE [LARGE SCALE GENOMIC DNA]</scope>
    <source>
        <strain evidence="11 12">CCNWXJ 40-4</strain>
    </source>
</reference>
<evidence type="ECO:0000256" key="1">
    <source>
        <dbReference type="ARBA" id="ARBA00004429"/>
    </source>
</evidence>
<accession>A0A6G4WGK7</accession>
<protein>
    <submittedName>
        <fullName evidence="11">Ectoine/hydroxyectoine ABC transporter permease subunit EhuD</fullName>
    </submittedName>
</protein>
<feature type="transmembrane region" description="Helical" evidence="9">
    <location>
        <begin position="55"/>
        <end position="76"/>
    </location>
</feature>
<dbReference type="InterPro" id="IPR000515">
    <property type="entry name" value="MetI-like"/>
</dbReference>
<evidence type="ECO:0000256" key="9">
    <source>
        <dbReference type="RuleBase" id="RU363032"/>
    </source>
</evidence>
<evidence type="ECO:0000256" key="3">
    <source>
        <dbReference type="ARBA" id="ARBA00022448"/>
    </source>
</evidence>
<dbReference type="EMBL" id="JAAKZF010000039">
    <property type="protein sequence ID" value="NGO53891.1"/>
    <property type="molecule type" value="Genomic_DNA"/>
</dbReference>
<feature type="transmembrane region" description="Helical" evidence="9">
    <location>
        <begin position="82"/>
        <end position="103"/>
    </location>
</feature>
<keyword evidence="12" id="KW-1185">Reference proteome</keyword>
<sequence>MKFDFAFAMEIFPQVLQGIGNTILVAIASFIGASVLGFIWEILRRSSRFVRPVAQLWIDAIRSTPVLVQLYFLFFVLPHYGIVLPAMLTGVLGISVYFSGYIAEVFKAGIDAIPRGQSEAASSLGLSRPDTIGYIIMPQMLRNIAAPLGAYSVSILKSTPYLAVLAVPEMLGSAFDVASETYRYAEPMVVAGILFLALAMIGVALVTRLERRLGLTPAKDL</sequence>
<comment type="similarity">
    <text evidence="2">Belongs to the binding-protein-dependent transport system permease family. HisMQ subfamily.</text>
</comment>
<name>A0A6G4WGK7_9HYPH</name>
<evidence type="ECO:0000259" key="10">
    <source>
        <dbReference type="PROSITE" id="PS50928"/>
    </source>
</evidence>
<comment type="subcellular location">
    <subcellularLocation>
        <location evidence="1">Cell inner membrane</location>
        <topology evidence="1">Multi-pass membrane protein</topology>
    </subcellularLocation>
    <subcellularLocation>
        <location evidence="9">Cell membrane</location>
        <topology evidence="9">Multi-pass membrane protein</topology>
    </subcellularLocation>
</comment>
<dbReference type="InterPro" id="IPR010065">
    <property type="entry name" value="AA_ABC_transptr_permease_3TM"/>
</dbReference>
<dbReference type="SUPFAM" id="SSF161098">
    <property type="entry name" value="MetI-like"/>
    <property type="match status" value="1"/>
</dbReference>
<dbReference type="CDD" id="cd06261">
    <property type="entry name" value="TM_PBP2"/>
    <property type="match status" value="1"/>
</dbReference>
<organism evidence="11 12">
    <name type="scientific">Allomesorhizobium camelthorni</name>
    <dbReference type="NCBI Taxonomy" id="475069"/>
    <lineage>
        <taxon>Bacteria</taxon>
        <taxon>Pseudomonadati</taxon>
        <taxon>Pseudomonadota</taxon>
        <taxon>Alphaproteobacteria</taxon>
        <taxon>Hyphomicrobiales</taxon>
        <taxon>Phyllobacteriaceae</taxon>
        <taxon>Allomesorhizobium</taxon>
    </lineage>
</organism>
<evidence type="ECO:0000256" key="5">
    <source>
        <dbReference type="ARBA" id="ARBA00022692"/>
    </source>
</evidence>
<evidence type="ECO:0000256" key="8">
    <source>
        <dbReference type="ARBA" id="ARBA00023136"/>
    </source>
</evidence>
<keyword evidence="6" id="KW-0029">Amino-acid transport</keyword>
<gene>
    <name evidence="11" type="primary">ehuD</name>
    <name evidence="11" type="ORF">G6N73_22480</name>
</gene>
<dbReference type="GO" id="GO:0022857">
    <property type="term" value="F:transmembrane transporter activity"/>
    <property type="evidence" value="ECO:0007669"/>
    <property type="project" value="InterPro"/>
</dbReference>
<evidence type="ECO:0000256" key="7">
    <source>
        <dbReference type="ARBA" id="ARBA00022989"/>
    </source>
</evidence>
<dbReference type="InterPro" id="IPR014341">
    <property type="entry name" value="Ectoine_EhuD"/>
</dbReference>
<keyword evidence="7 9" id="KW-1133">Transmembrane helix</keyword>
<comment type="caution">
    <text evidence="11">The sequence shown here is derived from an EMBL/GenBank/DDBJ whole genome shotgun (WGS) entry which is preliminary data.</text>
</comment>
<keyword evidence="8 9" id="KW-0472">Membrane</keyword>
<dbReference type="PANTHER" id="PTHR30614:SF0">
    <property type="entry name" value="L-CYSTINE TRANSPORT SYSTEM PERMEASE PROTEIN TCYL"/>
    <property type="match status" value="1"/>
</dbReference>